<sequence>MDDRVPTLQIHKSDEIRMTLLAVGSSVALARELVRYALTHWGYERSLIDDSILVMSEITTNAVNAAPGRHIRIRIATYNGAPLLECWDPAPELPLPRSAGADAVSGRGLAIIAAYAQETGTRPSATAQGKIIWALMPPA</sequence>
<accession>A0A6L3VI07</accession>
<keyword evidence="3" id="KW-0067">ATP-binding</keyword>
<reference evidence="3 4" key="1">
    <citation type="submission" date="2019-09" db="EMBL/GenBank/DDBJ databases">
        <title>Actinomadura physcomitrii sp. nov., a novel actinomycete isolated from moss [Physcomitrium sphaericum (Ludw) Fuernr].</title>
        <authorList>
            <person name="Liu C."/>
            <person name="Zhuang X."/>
        </authorList>
    </citation>
    <scope>NUCLEOTIDE SEQUENCE [LARGE SCALE GENOMIC DNA]</scope>
    <source>
        <strain evidence="3 4">CYP1-1B</strain>
    </source>
</reference>
<evidence type="ECO:0000313" key="4">
    <source>
        <dbReference type="Proteomes" id="UP000483004"/>
    </source>
</evidence>
<gene>
    <name evidence="3" type="ORF">F9B16_36105</name>
</gene>
<dbReference type="RefSeq" id="WP_151544715.1">
    <property type="nucleotide sequence ID" value="NZ_WBMR01000157.1"/>
</dbReference>
<protein>
    <submittedName>
        <fullName evidence="3">ATP-binding protein</fullName>
    </submittedName>
</protein>
<dbReference type="PANTHER" id="PTHR35526:SF3">
    <property type="entry name" value="ANTI-SIGMA-F FACTOR RSBW"/>
    <property type="match status" value="1"/>
</dbReference>
<evidence type="ECO:0000256" key="1">
    <source>
        <dbReference type="ARBA" id="ARBA00022527"/>
    </source>
</evidence>
<dbReference type="Proteomes" id="UP000483004">
    <property type="component" value="Unassembled WGS sequence"/>
</dbReference>
<dbReference type="PANTHER" id="PTHR35526">
    <property type="entry name" value="ANTI-SIGMA-F FACTOR RSBW-RELATED"/>
    <property type="match status" value="1"/>
</dbReference>
<dbReference type="InterPro" id="IPR003594">
    <property type="entry name" value="HATPase_dom"/>
</dbReference>
<dbReference type="OrthoDB" id="3852691at2"/>
<evidence type="ECO:0000259" key="2">
    <source>
        <dbReference type="Pfam" id="PF13581"/>
    </source>
</evidence>
<keyword evidence="1" id="KW-0723">Serine/threonine-protein kinase</keyword>
<evidence type="ECO:0000313" key="3">
    <source>
        <dbReference type="EMBL" id="KAB2370370.1"/>
    </source>
</evidence>
<dbReference type="CDD" id="cd16936">
    <property type="entry name" value="HATPase_RsbW-like"/>
    <property type="match status" value="1"/>
</dbReference>
<dbReference type="SUPFAM" id="SSF55874">
    <property type="entry name" value="ATPase domain of HSP90 chaperone/DNA topoisomerase II/histidine kinase"/>
    <property type="match status" value="1"/>
</dbReference>
<keyword evidence="4" id="KW-1185">Reference proteome</keyword>
<name>A0A6L3VI07_9ACTN</name>
<feature type="domain" description="Histidine kinase/HSP90-like ATPase" evidence="2">
    <location>
        <begin position="26"/>
        <end position="133"/>
    </location>
</feature>
<keyword evidence="1" id="KW-0808">Transferase</keyword>
<dbReference type="GO" id="GO:0005524">
    <property type="term" value="F:ATP binding"/>
    <property type="evidence" value="ECO:0007669"/>
    <property type="project" value="UniProtKB-KW"/>
</dbReference>
<dbReference type="AlphaFoldDB" id="A0A6L3VI07"/>
<proteinExistence type="predicted"/>
<dbReference type="InterPro" id="IPR050267">
    <property type="entry name" value="Anti-sigma-factor_SerPK"/>
</dbReference>
<dbReference type="InterPro" id="IPR036890">
    <property type="entry name" value="HATPase_C_sf"/>
</dbReference>
<dbReference type="GO" id="GO:0004674">
    <property type="term" value="F:protein serine/threonine kinase activity"/>
    <property type="evidence" value="ECO:0007669"/>
    <property type="project" value="UniProtKB-KW"/>
</dbReference>
<dbReference type="EMBL" id="WBMR01000157">
    <property type="protein sequence ID" value="KAB2370370.1"/>
    <property type="molecule type" value="Genomic_DNA"/>
</dbReference>
<dbReference type="Pfam" id="PF13581">
    <property type="entry name" value="HATPase_c_2"/>
    <property type="match status" value="1"/>
</dbReference>
<organism evidence="3 4">
    <name type="scientific">Actinomadura montaniterrae</name>
    <dbReference type="NCBI Taxonomy" id="1803903"/>
    <lineage>
        <taxon>Bacteria</taxon>
        <taxon>Bacillati</taxon>
        <taxon>Actinomycetota</taxon>
        <taxon>Actinomycetes</taxon>
        <taxon>Streptosporangiales</taxon>
        <taxon>Thermomonosporaceae</taxon>
        <taxon>Actinomadura</taxon>
    </lineage>
</organism>
<dbReference type="Gene3D" id="3.30.565.10">
    <property type="entry name" value="Histidine kinase-like ATPase, C-terminal domain"/>
    <property type="match status" value="1"/>
</dbReference>
<keyword evidence="3" id="KW-0547">Nucleotide-binding</keyword>
<comment type="caution">
    <text evidence="3">The sequence shown here is derived from an EMBL/GenBank/DDBJ whole genome shotgun (WGS) entry which is preliminary data.</text>
</comment>
<keyword evidence="1" id="KW-0418">Kinase</keyword>